<gene>
    <name evidence="6" type="ORF">KVV02_001060</name>
</gene>
<organism evidence="6 7">
    <name type="scientific">Mortierella alpina</name>
    <name type="common">Oleaginous fungus</name>
    <name type="synonym">Mortierella renispora</name>
    <dbReference type="NCBI Taxonomy" id="64518"/>
    <lineage>
        <taxon>Eukaryota</taxon>
        <taxon>Fungi</taxon>
        <taxon>Fungi incertae sedis</taxon>
        <taxon>Mucoromycota</taxon>
        <taxon>Mortierellomycotina</taxon>
        <taxon>Mortierellomycetes</taxon>
        <taxon>Mortierellales</taxon>
        <taxon>Mortierellaceae</taxon>
        <taxon>Mortierella</taxon>
    </lineage>
</organism>
<dbReference type="InterPro" id="IPR024861">
    <property type="entry name" value="Donson"/>
</dbReference>
<keyword evidence="2" id="KW-0217">Developmental protein</keyword>
<evidence type="ECO:0000256" key="3">
    <source>
        <dbReference type="ARBA" id="ARBA00023242"/>
    </source>
</evidence>
<sequence>MIPTKRASPFVRTKSFQQSQGRHAQGSNGSEGQPFPKRSALARTMSTPFQVLSPSMKTIKNPFETLSLTPDQTASTTATTAATSDYLSLATAEHDNPDDEALDPSRTLQMFSFSQTATLTAKDTVSDLQDSDDEELEQDVELDTAHDNTLHPPARPARKPRLHEALEMSLNPSKPHLAEELLAPAPLDIATKRTGSEVKTSTTLPVDWSLKSSFSITSRDSLSWCDQGTTLDDIEALQHFLAGCAFAGSHESKIQQSGLLSPRTRLLSATYHWCYPTNNPTVPQAQSVSKMLKNSGNMSASEKTNVTDLFSRSSEWKQAFAALYQSCRNGACPYFYYLGSAWSILFLHGSVSTSGQIEAILTNSTPGLRKVLEDEEIKFLRLPTMGGKVTIHSLSSKHDLERLDDESDSLTKTPFQMPSKQDLSDTLLFKSQVEVHGLFGYLLNLKTSYEDGYLYQSPTLIAGVPFLHAALKRSQITKCKTISKHVEGTNQIQREFRVEMEGILLPMSVEALHCVFQDQQQPTGYTCITSSDARSHGLNLRPLALDPRGVKDTNDTFVSAKALDHLHYDQRLRLFSWIS</sequence>
<proteinExistence type="inferred from homology"/>
<dbReference type="PANTHER" id="PTHR12972:SF0">
    <property type="entry name" value="PROTEIN DOWNSTREAM NEIGHBOR OF SON"/>
    <property type="match status" value="1"/>
</dbReference>
<dbReference type="EMBL" id="JAIFTL010000024">
    <property type="protein sequence ID" value="KAG9326176.1"/>
    <property type="molecule type" value="Genomic_DNA"/>
</dbReference>
<keyword evidence="3" id="KW-0539">Nucleus</keyword>
<accession>A0A9P8ABB0</accession>
<feature type="compositionally biased region" description="Polar residues" evidence="5">
    <location>
        <begin position="14"/>
        <end position="31"/>
    </location>
</feature>
<feature type="region of interest" description="Disordered" evidence="5">
    <location>
        <begin position="123"/>
        <end position="157"/>
    </location>
</feature>
<evidence type="ECO:0000256" key="2">
    <source>
        <dbReference type="ARBA" id="ARBA00022473"/>
    </source>
</evidence>
<comment type="subcellular location">
    <subcellularLocation>
        <location evidence="1">Nucleus</location>
    </subcellularLocation>
</comment>
<evidence type="ECO:0000313" key="7">
    <source>
        <dbReference type="Proteomes" id="UP000717515"/>
    </source>
</evidence>
<reference evidence="6" key="1">
    <citation type="submission" date="2021-07" db="EMBL/GenBank/DDBJ databases">
        <title>Draft genome of Mortierella alpina, strain LL118, isolated from an aspen leaf litter sample.</title>
        <authorList>
            <person name="Yang S."/>
            <person name="Vinatzer B.A."/>
        </authorList>
    </citation>
    <scope>NUCLEOTIDE SEQUENCE</scope>
    <source>
        <strain evidence="6">LL118</strain>
    </source>
</reference>
<evidence type="ECO:0000256" key="4">
    <source>
        <dbReference type="ARBA" id="ARBA00025806"/>
    </source>
</evidence>
<feature type="region of interest" description="Disordered" evidence="5">
    <location>
        <begin position="1"/>
        <end position="47"/>
    </location>
</feature>
<dbReference type="PRINTS" id="PR02064">
    <property type="entry name" value="DONSON"/>
</dbReference>
<dbReference type="PANTHER" id="PTHR12972">
    <property type="entry name" value="DOWNSTREAM NEIGHBOR OF SON"/>
    <property type="match status" value="1"/>
</dbReference>
<comment type="similarity">
    <text evidence="4">Belongs to the DONSON family.</text>
</comment>
<evidence type="ECO:0000256" key="5">
    <source>
        <dbReference type="SAM" id="MobiDB-lite"/>
    </source>
</evidence>
<evidence type="ECO:0000256" key="1">
    <source>
        <dbReference type="ARBA" id="ARBA00004123"/>
    </source>
</evidence>
<dbReference type="GO" id="GO:0033260">
    <property type="term" value="P:nuclear DNA replication"/>
    <property type="evidence" value="ECO:0007669"/>
    <property type="project" value="TreeGrafter"/>
</dbReference>
<feature type="compositionally biased region" description="Acidic residues" evidence="5">
    <location>
        <begin position="129"/>
        <end position="142"/>
    </location>
</feature>
<protein>
    <submittedName>
        <fullName evidence="6">Uncharacterized protein</fullName>
    </submittedName>
</protein>
<dbReference type="Proteomes" id="UP000717515">
    <property type="component" value="Unassembled WGS sequence"/>
</dbReference>
<dbReference type="AlphaFoldDB" id="A0A9P8ABB0"/>
<name>A0A9P8ABB0_MORAP</name>
<evidence type="ECO:0000313" key="6">
    <source>
        <dbReference type="EMBL" id="KAG9326176.1"/>
    </source>
</evidence>
<comment type="caution">
    <text evidence="6">The sequence shown here is derived from an EMBL/GenBank/DDBJ whole genome shotgun (WGS) entry which is preliminary data.</text>
</comment>
<dbReference type="GO" id="GO:0005634">
    <property type="term" value="C:nucleus"/>
    <property type="evidence" value="ECO:0007669"/>
    <property type="project" value="UniProtKB-SubCell"/>
</dbReference>